<dbReference type="AlphaFoldDB" id="A0A428NVM8"/>
<proteinExistence type="predicted"/>
<protein>
    <submittedName>
        <fullName evidence="2">Uncharacterized protein</fullName>
    </submittedName>
</protein>
<accession>A0A428NVM8</accession>
<keyword evidence="3" id="KW-1185">Reference proteome</keyword>
<gene>
    <name evidence="2" type="ORF">CEP54_014499</name>
</gene>
<dbReference type="Proteomes" id="UP000288168">
    <property type="component" value="Unassembled WGS sequence"/>
</dbReference>
<feature type="compositionally biased region" description="Acidic residues" evidence="1">
    <location>
        <begin position="184"/>
        <end position="196"/>
    </location>
</feature>
<evidence type="ECO:0000256" key="1">
    <source>
        <dbReference type="SAM" id="MobiDB-lite"/>
    </source>
</evidence>
<dbReference type="EMBL" id="NKCI01000278">
    <property type="protein sequence ID" value="RSL44883.1"/>
    <property type="molecule type" value="Genomic_DNA"/>
</dbReference>
<sequence>MTSTLAKLVNAHGFDQLFEVTPLPIPLAAGLAEVFTLEGDPEAKANEFMTAGDGATHVLVADEEDCVDFKWPDFTTVVERRTFEEAQFLDDVIRPPPKIVPHFGGTFRHTLENESPLYSATCMHREDAGLLSCNAVDAGYKIWLLPDREQTDLFEKEPLHSLKGHLITEANPLEEDYFYRDPEVENSDDNDGDDECGPAQRSESGARACTGRKATGELAYCPSRRARSAVYEVCTFMVTGMATSIATARDSAIFGLS</sequence>
<name>A0A428NVM8_9HYPO</name>
<comment type="caution">
    <text evidence="2">The sequence shown here is derived from an EMBL/GenBank/DDBJ whole genome shotgun (WGS) entry which is preliminary data.</text>
</comment>
<reference evidence="2 3" key="1">
    <citation type="submission" date="2017-06" db="EMBL/GenBank/DDBJ databases">
        <title>Comparative genomic analysis of Ambrosia Fusariam Clade fungi.</title>
        <authorList>
            <person name="Stajich J.E."/>
            <person name="Carrillo J."/>
            <person name="Kijimoto T."/>
            <person name="Eskalen A."/>
            <person name="O'Donnell K."/>
            <person name="Kasson M."/>
        </authorList>
    </citation>
    <scope>NUCLEOTIDE SEQUENCE [LARGE SCALE GENOMIC DNA]</scope>
    <source>
        <strain evidence="2 3">NRRL62584</strain>
    </source>
</reference>
<evidence type="ECO:0000313" key="2">
    <source>
        <dbReference type="EMBL" id="RSL44883.1"/>
    </source>
</evidence>
<organism evidence="2 3">
    <name type="scientific">Fusarium duplospermum</name>
    <dbReference type="NCBI Taxonomy" id="1325734"/>
    <lineage>
        <taxon>Eukaryota</taxon>
        <taxon>Fungi</taxon>
        <taxon>Dikarya</taxon>
        <taxon>Ascomycota</taxon>
        <taxon>Pezizomycotina</taxon>
        <taxon>Sordariomycetes</taxon>
        <taxon>Hypocreomycetidae</taxon>
        <taxon>Hypocreales</taxon>
        <taxon>Nectriaceae</taxon>
        <taxon>Fusarium</taxon>
        <taxon>Fusarium solani species complex</taxon>
    </lineage>
</organism>
<evidence type="ECO:0000313" key="3">
    <source>
        <dbReference type="Proteomes" id="UP000288168"/>
    </source>
</evidence>
<feature type="region of interest" description="Disordered" evidence="1">
    <location>
        <begin position="182"/>
        <end position="208"/>
    </location>
</feature>